<accession>A0A2K9LRM3</accession>
<reference evidence="4" key="1">
    <citation type="submission" date="2017-08" db="EMBL/GenBank/DDBJ databases">
        <title>Direct submision.</title>
        <authorList>
            <person name="Kim S.-J."/>
            <person name="Rhee S.-K."/>
        </authorList>
    </citation>
    <scope>NUCLEOTIDE SEQUENCE [LARGE SCALE GENOMIC DNA]</scope>
    <source>
        <strain evidence="4">GI5</strain>
    </source>
</reference>
<evidence type="ECO:0000256" key="1">
    <source>
        <dbReference type="SAM" id="SignalP"/>
    </source>
</evidence>
<dbReference type="AlphaFoldDB" id="A0A2K9LRM3"/>
<dbReference type="EMBL" id="CP022684">
    <property type="protein sequence ID" value="AUM14942.1"/>
    <property type="molecule type" value="Genomic_DNA"/>
</dbReference>
<dbReference type="Gene3D" id="2.60.40.3340">
    <property type="entry name" value="Domain of unknown function DUF4426"/>
    <property type="match status" value="1"/>
</dbReference>
<organism evidence="3 4">
    <name type="scientific">Ketobacter alkanivorans</name>
    <dbReference type="NCBI Taxonomy" id="1917421"/>
    <lineage>
        <taxon>Bacteria</taxon>
        <taxon>Pseudomonadati</taxon>
        <taxon>Pseudomonadota</taxon>
        <taxon>Gammaproteobacteria</taxon>
        <taxon>Pseudomonadales</taxon>
        <taxon>Ketobacteraceae</taxon>
        <taxon>Ketobacter</taxon>
    </lineage>
</organism>
<feature type="chain" id="PRO_5014746265" description="DUF4426 domain-containing protein" evidence="1">
    <location>
        <begin position="26"/>
        <end position="150"/>
    </location>
</feature>
<protein>
    <recommendedName>
        <fullName evidence="2">DUF4426 domain-containing protein</fullName>
    </recommendedName>
</protein>
<evidence type="ECO:0000313" key="3">
    <source>
        <dbReference type="EMBL" id="AUM14942.1"/>
    </source>
</evidence>
<dbReference type="InterPro" id="IPR025218">
    <property type="entry name" value="DUF4426"/>
</dbReference>
<keyword evidence="1" id="KW-0732">Signal</keyword>
<dbReference type="KEGG" id="kak:Kalk_12865"/>
<name>A0A2K9LRM3_9GAMM</name>
<evidence type="ECO:0000259" key="2">
    <source>
        <dbReference type="Pfam" id="PF14467"/>
    </source>
</evidence>
<feature type="signal peptide" evidence="1">
    <location>
        <begin position="1"/>
        <end position="25"/>
    </location>
</feature>
<dbReference type="Proteomes" id="UP000235116">
    <property type="component" value="Chromosome"/>
</dbReference>
<keyword evidence="4" id="KW-1185">Reference proteome</keyword>
<sequence length="150" mass="16438">MTRFKILIGTLLAIALLLTADLAAAEQLVEDQHYVVHYSAFNSTHLTPEVAQAYGLMRSRHRGVVNIAVQRKMPGGSNKAVMAQLTGYTGQLGGSEIPLDFQMVEEGDAIYYLAQFLTSDGGKLNFDIKVKPTPEASPLKVSFEQSFFVD</sequence>
<dbReference type="OrthoDB" id="8563353at2"/>
<feature type="domain" description="DUF4426" evidence="2">
    <location>
        <begin position="32"/>
        <end position="150"/>
    </location>
</feature>
<evidence type="ECO:0000313" key="4">
    <source>
        <dbReference type="Proteomes" id="UP000235116"/>
    </source>
</evidence>
<gene>
    <name evidence="3" type="ORF">Kalk_12865</name>
</gene>
<proteinExistence type="predicted"/>
<dbReference type="Pfam" id="PF14467">
    <property type="entry name" value="DUF4426"/>
    <property type="match status" value="1"/>
</dbReference>